<name>A0ABU7VMW3_9BACL</name>
<sequence length="97" mass="10965">MINITKEAALWFKKELDLKDGQAVRLFARYSSGGKIHPGFSLGIQSDEPVSPGISSEAEGITFFMEESDKWYLDGYNLKVTYNAAEDDIEYEYEKGN</sequence>
<reference evidence="2 3" key="1">
    <citation type="submission" date="2024-02" db="EMBL/GenBank/DDBJ databases">
        <title>A nitrogen-fixing paenibacillus bacterium.</title>
        <authorList>
            <person name="Zhang W.L."/>
            <person name="Chen S.F."/>
        </authorList>
    </citation>
    <scope>NUCLEOTIDE SEQUENCE [LARGE SCALE GENOMIC DNA]</scope>
    <source>
        <strain evidence="2 3">M1</strain>
    </source>
</reference>
<comment type="similarity">
    <text evidence="1">Belongs to the HesB/IscA family.</text>
</comment>
<dbReference type="InterPro" id="IPR008326">
    <property type="entry name" value="PdhI-like"/>
</dbReference>
<protein>
    <submittedName>
        <fullName evidence="2">HesB/YadR/YfhF family protein</fullName>
    </submittedName>
</protein>
<organism evidence="2 3">
    <name type="scientific">Paenibacillus haidiansis</name>
    <dbReference type="NCBI Taxonomy" id="1574488"/>
    <lineage>
        <taxon>Bacteria</taxon>
        <taxon>Bacillati</taxon>
        <taxon>Bacillota</taxon>
        <taxon>Bacilli</taxon>
        <taxon>Bacillales</taxon>
        <taxon>Paenibacillaceae</taxon>
        <taxon>Paenibacillus</taxon>
    </lineage>
</organism>
<comment type="caution">
    <text evidence="2">The sequence shown here is derived from an EMBL/GenBank/DDBJ whole genome shotgun (WGS) entry which is preliminary data.</text>
</comment>
<gene>
    <name evidence="2" type="ORF">V3851_04610</name>
</gene>
<dbReference type="EMBL" id="JAZHPZ010000002">
    <property type="protein sequence ID" value="MEF2965105.1"/>
    <property type="molecule type" value="Genomic_DNA"/>
</dbReference>
<evidence type="ECO:0000256" key="1">
    <source>
        <dbReference type="ARBA" id="ARBA00006718"/>
    </source>
</evidence>
<proteinExistence type="inferred from homology"/>
<dbReference type="RefSeq" id="WP_331845347.1">
    <property type="nucleotide sequence ID" value="NZ_JAZHPZ010000002.1"/>
</dbReference>
<accession>A0ABU7VMW3</accession>
<dbReference type="Proteomes" id="UP001306950">
    <property type="component" value="Unassembled WGS sequence"/>
</dbReference>
<keyword evidence="3" id="KW-1185">Reference proteome</keyword>
<dbReference type="InterPro" id="IPR035903">
    <property type="entry name" value="HesB-like_dom_sf"/>
</dbReference>
<evidence type="ECO:0000313" key="2">
    <source>
        <dbReference type="EMBL" id="MEF2965105.1"/>
    </source>
</evidence>
<dbReference type="SUPFAM" id="SSF89360">
    <property type="entry name" value="HesB-like domain"/>
    <property type="match status" value="1"/>
</dbReference>
<evidence type="ECO:0000313" key="3">
    <source>
        <dbReference type="Proteomes" id="UP001306950"/>
    </source>
</evidence>
<dbReference type="PIRSF" id="PIRSF034852">
    <property type="entry name" value="UCP034852"/>
    <property type="match status" value="1"/>
</dbReference>